<dbReference type="GO" id="GO:0005829">
    <property type="term" value="C:cytosol"/>
    <property type="evidence" value="ECO:0007669"/>
    <property type="project" value="TreeGrafter"/>
</dbReference>
<dbReference type="GO" id="GO:0003723">
    <property type="term" value="F:RNA binding"/>
    <property type="evidence" value="ECO:0007669"/>
    <property type="project" value="UniProtKB-UniRule"/>
</dbReference>
<reference evidence="9" key="1">
    <citation type="submission" date="2016-10" db="EMBL/GenBank/DDBJ databases">
        <authorList>
            <person name="Varghese N."/>
            <person name="Submissions S."/>
        </authorList>
    </citation>
    <scope>NUCLEOTIDE SEQUENCE [LARGE SCALE GENOMIC DNA]</scope>
    <source>
        <strain evidence="9">Nm10</strain>
    </source>
</reference>
<dbReference type="GO" id="GO:0031564">
    <property type="term" value="P:transcription antitermination"/>
    <property type="evidence" value="ECO:0007669"/>
    <property type="project" value="UniProtKB-KW"/>
</dbReference>
<dbReference type="GO" id="GO:0006353">
    <property type="term" value="P:DNA-templated transcription termination"/>
    <property type="evidence" value="ECO:0007669"/>
    <property type="project" value="UniProtKB-UniRule"/>
</dbReference>
<keyword evidence="3 6" id="KW-0694">RNA-binding</keyword>
<evidence type="ECO:0000313" key="8">
    <source>
        <dbReference type="EMBL" id="SDT87628.1"/>
    </source>
</evidence>
<comment type="function">
    <text evidence="6">Involved in transcription antitermination. Required for transcription of ribosomal RNA (rRNA) genes. Binds specifically to the boxA antiterminator sequence of the ribosomal RNA (rrn) operons.</text>
</comment>
<organism evidence="8 9">
    <name type="scientific">Nitrosomonas ureae</name>
    <dbReference type="NCBI Taxonomy" id="44577"/>
    <lineage>
        <taxon>Bacteria</taxon>
        <taxon>Pseudomonadati</taxon>
        <taxon>Pseudomonadota</taxon>
        <taxon>Betaproteobacteria</taxon>
        <taxon>Nitrosomonadales</taxon>
        <taxon>Nitrosomonadaceae</taxon>
        <taxon>Nitrosomonas</taxon>
    </lineage>
</organism>
<keyword evidence="5 6" id="KW-0804">Transcription</keyword>
<dbReference type="InterPro" id="IPR011605">
    <property type="entry name" value="NusB_fam"/>
</dbReference>
<sequence length="166" mass="19032">MSGILPDTPLPAAKNTEKYKSRRRIAREFVLQGIYQWRTAGGTTNFIEQQLRESEEFRHVDEKHFTHVLQGALQQVDELEKIIQPCLDRPLDELSPVEFAILLLSTFELLHHPEIPYRAILNEAIELARTFGGSDGHKYVNGVLDKLAAQLRSIEIQMQKATKNRV</sequence>
<dbReference type="Gene3D" id="1.10.940.10">
    <property type="entry name" value="NusB-like"/>
    <property type="match status" value="1"/>
</dbReference>
<evidence type="ECO:0000256" key="4">
    <source>
        <dbReference type="ARBA" id="ARBA00023015"/>
    </source>
</evidence>
<dbReference type="SUPFAM" id="SSF48013">
    <property type="entry name" value="NusB-like"/>
    <property type="match status" value="1"/>
</dbReference>
<evidence type="ECO:0000313" key="9">
    <source>
        <dbReference type="Proteomes" id="UP000182882"/>
    </source>
</evidence>
<dbReference type="RefSeq" id="WP_062558076.1">
    <property type="nucleotide sequence ID" value="NZ_CP013341.1"/>
</dbReference>
<dbReference type="HAMAP" id="MF_00073">
    <property type="entry name" value="NusB"/>
    <property type="match status" value="1"/>
</dbReference>
<dbReference type="Pfam" id="PF01029">
    <property type="entry name" value="NusB"/>
    <property type="match status" value="1"/>
</dbReference>
<comment type="similarity">
    <text evidence="1 6">Belongs to the NusB family.</text>
</comment>
<dbReference type="Proteomes" id="UP000182882">
    <property type="component" value="Unassembled WGS sequence"/>
</dbReference>
<evidence type="ECO:0000256" key="6">
    <source>
        <dbReference type="HAMAP-Rule" id="MF_00073"/>
    </source>
</evidence>
<dbReference type="NCBIfam" id="TIGR01951">
    <property type="entry name" value="nusB"/>
    <property type="match status" value="1"/>
</dbReference>
<keyword evidence="2 6" id="KW-0889">Transcription antitermination</keyword>
<keyword evidence="4 6" id="KW-0805">Transcription regulation</keyword>
<dbReference type="EMBL" id="FNLN01000007">
    <property type="protein sequence ID" value="SDT87628.1"/>
    <property type="molecule type" value="Genomic_DNA"/>
</dbReference>
<protein>
    <recommendedName>
        <fullName evidence="6">Transcription antitermination protein NusB</fullName>
    </recommendedName>
    <alternativeName>
        <fullName evidence="6">Antitermination factor NusB</fullName>
    </alternativeName>
</protein>
<keyword evidence="9" id="KW-1185">Reference proteome</keyword>
<proteinExistence type="inferred from homology"/>
<dbReference type="InterPro" id="IPR035926">
    <property type="entry name" value="NusB-like_sf"/>
</dbReference>
<evidence type="ECO:0000256" key="2">
    <source>
        <dbReference type="ARBA" id="ARBA00022814"/>
    </source>
</evidence>
<dbReference type="InterPro" id="IPR006027">
    <property type="entry name" value="NusB_RsmB_TIM44"/>
</dbReference>
<accession>A0A1H2DYW5</accession>
<feature type="domain" description="NusB/RsmB/TIM44" evidence="7">
    <location>
        <begin position="25"/>
        <end position="148"/>
    </location>
</feature>
<evidence type="ECO:0000259" key="7">
    <source>
        <dbReference type="Pfam" id="PF01029"/>
    </source>
</evidence>
<dbReference type="KEGG" id="nur:ATY38_03495"/>
<name>A0A1H2DYW5_9PROT</name>
<dbReference type="PANTHER" id="PTHR11078:SF3">
    <property type="entry name" value="ANTITERMINATION NUSB DOMAIN-CONTAINING PROTEIN"/>
    <property type="match status" value="1"/>
</dbReference>
<evidence type="ECO:0000256" key="5">
    <source>
        <dbReference type="ARBA" id="ARBA00023163"/>
    </source>
</evidence>
<dbReference type="PANTHER" id="PTHR11078">
    <property type="entry name" value="N UTILIZATION SUBSTANCE PROTEIN B-RELATED"/>
    <property type="match status" value="1"/>
</dbReference>
<dbReference type="AlphaFoldDB" id="A0A1H2DYW5"/>
<evidence type="ECO:0000256" key="1">
    <source>
        <dbReference type="ARBA" id="ARBA00005952"/>
    </source>
</evidence>
<gene>
    <name evidence="6" type="primary">nusB</name>
    <name evidence="8" type="ORF">SAMN05216406_10751</name>
</gene>
<evidence type="ECO:0000256" key="3">
    <source>
        <dbReference type="ARBA" id="ARBA00022884"/>
    </source>
</evidence>